<dbReference type="EC" id="6.1.1.9" evidence="12"/>
<dbReference type="AlphaFoldDB" id="A0A2M7RB76"/>
<dbReference type="GO" id="GO:0006438">
    <property type="term" value="P:valyl-tRNA aminoacylation"/>
    <property type="evidence" value="ECO:0007669"/>
    <property type="project" value="UniProtKB-UniRule"/>
</dbReference>
<reference evidence="19" key="1">
    <citation type="submission" date="2017-09" db="EMBL/GenBank/DDBJ databases">
        <title>Depth-based differentiation of microbial function through sediment-hosted aquifers and enrichment of novel symbionts in the deep terrestrial subsurface.</title>
        <authorList>
            <person name="Probst A.J."/>
            <person name="Ladd B."/>
            <person name="Jarett J.K."/>
            <person name="Geller-Mcgrath D.E."/>
            <person name="Sieber C.M.K."/>
            <person name="Emerson J.B."/>
            <person name="Anantharaman K."/>
            <person name="Thomas B.C."/>
            <person name="Malmstrom R."/>
            <person name="Stieglmeier M."/>
            <person name="Klingl A."/>
            <person name="Woyke T."/>
            <person name="Ryan C.M."/>
            <person name="Banfield J.F."/>
        </authorList>
    </citation>
    <scope>NUCLEOTIDE SEQUENCE [LARGE SCALE GENOMIC DNA]</scope>
</reference>
<keyword evidence="9 12" id="KW-0030">Aminoacyl-tRNA synthetase</keyword>
<keyword evidence="8 12" id="KW-0175">Coiled coil</keyword>
<comment type="caution">
    <text evidence="18">The sequence shown here is derived from an EMBL/GenBank/DDBJ whole genome shotgun (WGS) entry which is preliminary data.</text>
</comment>
<dbReference type="Gene3D" id="1.10.287.380">
    <property type="entry name" value="Valyl-tRNA synthetase, C-terminal domain"/>
    <property type="match status" value="1"/>
</dbReference>
<dbReference type="CDD" id="cd00817">
    <property type="entry name" value="ValRS_core"/>
    <property type="match status" value="1"/>
</dbReference>
<feature type="active site" description="Tele-phosphohistidine intermediate" evidence="13">
    <location>
        <position position="455"/>
    </location>
</feature>
<dbReference type="InterPro" id="IPR002300">
    <property type="entry name" value="aa-tRNA-synth_Ia"/>
</dbReference>
<dbReference type="HAMAP" id="MF_02004">
    <property type="entry name" value="Val_tRNA_synth_type1"/>
    <property type="match status" value="1"/>
</dbReference>
<dbReference type="Gene3D" id="1.10.730.10">
    <property type="entry name" value="Isoleucyl-tRNA Synthetase, Domain 1"/>
    <property type="match status" value="1"/>
</dbReference>
<dbReference type="InterPro" id="IPR009080">
    <property type="entry name" value="tRNAsynth_Ia_anticodon-bd"/>
</dbReference>
<dbReference type="FunFam" id="3.40.50.620:FF:000032">
    <property type="entry name" value="Valine--tRNA ligase"/>
    <property type="match status" value="1"/>
</dbReference>
<dbReference type="Gene3D" id="3.40.50.1240">
    <property type="entry name" value="Phosphoglycerate mutase-like"/>
    <property type="match status" value="1"/>
</dbReference>
<comment type="catalytic activity">
    <reaction evidence="10 12">
        <text>tRNA(Val) + L-valine + ATP = L-valyl-tRNA(Val) + AMP + diphosphate</text>
        <dbReference type="Rhea" id="RHEA:10704"/>
        <dbReference type="Rhea" id="RHEA-COMP:9672"/>
        <dbReference type="Rhea" id="RHEA-COMP:9708"/>
        <dbReference type="ChEBI" id="CHEBI:30616"/>
        <dbReference type="ChEBI" id="CHEBI:33019"/>
        <dbReference type="ChEBI" id="CHEBI:57762"/>
        <dbReference type="ChEBI" id="CHEBI:78442"/>
        <dbReference type="ChEBI" id="CHEBI:78537"/>
        <dbReference type="ChEBI" id="CHEBI:456215"/>
        <dbReference type="EC" id="6.1.1.9"/>
    </reaction>
</comment>
<evidence type="ECO:0000256" key="14">
    <source>
        <dbReference type="PIRSR" id="PIRSR613078-2"/>
    </source>
</evidence>
<evidence type="ECO:0000256" key="4">
    <source>
        <dbReference type="ARBA" id="ARBA00022598"/>
    </source>
</evidence>
<evidence type="ECO:0000259" key="15">
    <source>
        <dbReference type="Pfam" id="PF00133"/>
    </source>
</evidence>
<sequence length="1067" mass="123230">MTFNKELPKAYNSQDYEDQIYQKWEESGLFNPEVCVAQGICQKNAETYTIVLPPPNITDKLHLGHGVMIAIEDILIRYYRMNGYRTLWIPGTDHAAIATQNVVEKKLLKEENKTRHDLGREKFLEKVWEFVRNTQSTILQQIRKSGASLDWSREAFTLDDQRQKAVRRMFVEMYQEGVIYQGYRLVNWCPRCQSTLSDDEVDHQETSAKFYTFQYSKDFPFAISTTRPETKLGDTAVAVNPKDKRYQKYIGQQFDLDFCGVTLHLKIIGDPQVDMKLGTGALGVTPAHSMIDYEMAMKNKLEIVKVINEEGRIEDGMGNFSGLSVLVARQRIVDQLRDSELLINEEDINNNLSICYRCDTAIEPLPSKQWFVSVDKKLKRLNGKSLKEAAIDVAKKQKVKFTPDRFYKRYIDWMENLHDWCISRQIWFGHQLPVWYKGDEVWVPKKDTELVLTRHALTDWNQKGIIQGKTDVPLDELGIEDLKSKLNIFKEQGFDLIICSPLMRARQTAEIINEELGVPIIIEDLLKERNYGVFEGRKVADIKKAFPEYYQDKINYKVEQAETYQDLSVRVKNFLDKVIKEHSDKKILVISHHAMVRTFQMVMNGETDNQKLSDYKLPFGEVASYHILDDKYDLSDWQQDTDSLDTWFSSGMWTFSTLGWPDKTADLKNYHPTQMLETGYEIITLWVSRMIMMTLFAMKEIPFEDVYLHGMVLDKDGKKMSKSKGNGIDPFDIISKYGADAMRLSLVIGSTPGNDTRLSEDKIAAFRNFTNKLWNIARYILSSIDFDKASEEIDPKSCSLSDGWILDKMSELITNTRKNIEEYKFSLAGEQMRDFTWNDLADWYVEVSKFEKTNKDAILLMILKDLLKLWHPYMPFVTETIWQEIDSNSMLMVEQYPDSKVYDKLVKKAKLQTADFDLVKNIITAIRNIRAEYQIKPAQKIKVILHAGKKAELLKAQSEIIKNLFTRIDILEIEVSGDKPGQAAMAAVQGVEIIVPLAELIDIAKEKDRISKRIDELQKLAKGIDAKLGNDAFKKNAPAAIITKENEKLAAYLDEAERLKKQSENLK</sequence>
<evidence type="ECO:0000256" key="10">
    <source>
        <dbReference type="ARBA" id="ARBA00047552"/>
    </source>
</evidence>
<feature type="domain" description="Valyl-tRNA synthetase tRNA-binding arm" evidence="17">
    <location>
        <begin position="1002"/>
        <end position="1066"/>
    </location>
</feature>
<protein>
    <recommendedName>
        <fullName evidence="12">Valine--tRNA ligase</fullName>
        <ecNumber evidence="12">6.1.1.9</ecNumber>
    </recommendedName>
    <alternativeName>
        <fullName evidence="12">Valyl-tRNA synthetase</fullName>
        <shortName evidence="12">ValRS</shortName>
    </alternativeName>
</protein>
<evidence type="ECO:0000259" key="17">
    <source>
        <dbReference type="Pfam" id="PF10458"/>
    </source>
</evidence>
<comment type="similarity">
    <text evidence="11 12">Belongs to the class-I aminoacyl-tRNA synthetase family. ValS type 1 subfamily.</text>
</comment>
<dbReference type="GO" id="GO:0005829">
    <property type="term" value="C:cytosol"/>
    <property type="evidence" value="ECO:0007669"/>
    <property type="project" value="TreeGrafter"/>
</dbReference>
<keyword evidence="7 12" id="KW-0648">Protein biosynthesis</keyword>
<dbReference type="InterPro" id="IPR014729">
    <property type="entry name" value="Rossmann-like_a/b/a_fold"/>
</dbReference>
<evidence type="ECO:0000256" key="7">
    <source>
        <dbReference type="ARBA" id="ARBA00022917"/>
    </source>
</evidence>
<feature type="coiled-coil region" evidence="12">
    <location>
        <begin position="1000"/>
        <end position="1066"/>
    </location>
</feature>
<comment type="subcellular location">
    <subcellularLocation>
        <location evidence="1 12">Cytoplasm</location>
    </subcellularLocation>
</comment>
<feature type="short sequence motif" description="'KMSKS' region" evidence="12">
    <location>
        <begin position="719"/>
        <end position="723"/>
    </location>
</feature>
<evidence type="ECO:0000256" key="13">
    <source>
        <dbReference type="PIRSR" id="PIRSR613078-1"/>
    </source>
</evidence>
<dbReference type="InterPro" id="IPR033705">
    <property type="entry name" value="Anticodon_Ia_Val"/>
</dbReference>
<dbReference type="EMBL" id="PFMC01000081">
    <property type="protein sequence ID" value="PIY93914.1"/>
    <property type="molecule type" value="Genomic_DNA"/>
</dbReference>
<evidence type="ECO:0000256" key="3">
    <source>
        <dbReference type="ARBA" id="ARBA00022490"/>
    </source>
</evidence>
<keyword evidence="3 12" id="KW-0963">Cytoplasm</keyword>
<evidence type="ECO:0000256" key="11">
    <source>
        <dbReference type="ARBA" id="ARBA00060830"/>
    </source>
</evidence>
<dbReference type="Pfam" id="PF08264">
    <property type="entry name" value="Anticodon_1"/>
    <property type="match status" value="1"/>
</dbReference>
<dbReference type="PRINTS" id="PR00986">
    <property type="entry name" value="TRNASYNTHVAL"/>
</dbReference>
<feature type="binding site" evidence="12">
    <location>
        <position position="722"/>
    </location>
    <ligand>
        <name>ATP</name>
        <dbReference type="ChEBI" id="CHEBI:30616"/>
    </ligand>
</feature>
<feature type="active site" description="Proton donor/acceptor" evidence="13">
    <location>
        <position position="528"/>
    </location>
</feature>
<feature type="domain" description="Aminoacyl-tRNA synthetase class Ia" evidence="15">
    <location>
        <begin position="627"/>
        <end position="758"/>
    </location>
</feature>
<evidence type="ECO:0000313" key="18">
    <source>
        <dbReference type="EMBL" id="PIY93914.1"/>
    </source>
</evidence>
<gene>
    <name evidence="12" type="primary">valS</name>
    <name evidence="18" type="ORF">COY67_03495</name>
</gene>
<comment type="domain">
    <text evidence="12">The C-terminal coiled-coil domain is crucial for aminoacylation activity.</text>
</comment>
<evidence type="ECO:0000256" key="8">
    <source>
        <dbReference type="ARBA" id="ARBA00023054"/>
    </source>
</evidence>
<dbReference type="PANTHER" id="PTHR11946">
    <property type="entry name" value="VALYL-TRNA SYNTHETASES"/>
    <property type="match status" value="1"/>
</dbReference>
<keyword evidence="6 12" id="KW-0067">ATP-binding</keyword>
<dbReference type="SUPFAM" id="SSF53254">
    <property type="entry name" value="Phosphoglycerate mutase-like"/>
    <property type="match status" value="1"/>
</dbReference>
<dbReference type="GO" id="GO:0005524">
    <property type="term" value="F:ATP binding"/>
    <property type="evidence" value="ECO:0007669"/>
    <property type="project" value="UniProtKB-UniRule"/>
</dbReference>
<dbReference type="PANTHER" id="PTHR11946:SF93">
    <property type="entry name" value="VALINE--TRNA LIGASE, CHLOROPLASTIC_MITOCHONDRIAL 2"/>
    <property type="match status" value="1"/>
</dbReference>
<dbReference type="InterPro" id="IPR002303">
    <property type="entry name" value="Valyl-tRNA_ligase"/>
</dbReference>
<organism evidence="18 19">
    <name type="scientific">Candidatus Komeilibacteria bacterium CG_4_10_14_0_8_um_filter_37_78</name>
    <dbReference type="NCBI Taxonomy" id="1974471"/>
    <lineage>
        <taxon>Bacteria</taxon>
        <taxon>Candidatus Komeiliibacteriota</taxon>
    </lineage>
</organism>
<dbReference type="Pfam" id="PF10458">
    <property type="entry name" value="Val_tRNA-synt_C"/>
    <property type="match status" value="1"/>
</dbReference>
<feature type="binding site" evidence="14">
    <location>
        <begin position="528"/>
        <end position="531"/>
    </location>
    <ligand>
        <name>substrate</name>
    </ligand>
</feature>
<comment type="domain">
    <text evidence="12">ValRS has two distinct active sites: one for aminoacylation and one for editing. The misactivated threonine is translocated from the active site to the editing site.</text>
</comment>
<evidence type="ECO:0000259" key="16">
    <source>
        <dbReference type="Pfam" id="PF08264"/>
    </source>
</evidence>
<dbReference type="InterPro" id="IPR009008">
    <property type="entry name" value="Val/Leu/Ile-tRNA-synth_edit"/>
</dbReference>
<dbReference type="InterPro" id="IPR010978">
    <property type="entry name" value="tRNA-bd_arm"/>
</dbReference>
<comment type="caution">
    <text evidence="12">Lacks conserved residue(s) required for the propagation of feature annotation.</text>
</comment>
<dbReference type="InterPro" id="IPR001412">
    <property type="entry name" value="aa-tRNA-synth_I_CS"/>
</dbReference>
<dbReference type="SUPFAM" id="SSF46589">
    <property type="entry name" value="tRNA-binding arm"/>
    <property type="match status" value="1"/>
</dbReference>
<dbReference type="GO" id="GO:0002161">
    <property type="term" value="F:aminoacyl-tRNA deacylase activity"/>
    <property type="evidence" value="ECO:0007669"/>
    <property type="project" value="InterPro"/>
</dbReference>
<evidence type="ECO:0000256" key="9">
    <source>
        <dbReference type="ARBA" id="ARBA00023146"/>
    </source>
</evidence>
<name>A0A2M7RB76_9BACT</name>
<dbReference type="SMART" id="SM00855">
    <property type="entry name" value="PGAM"/>
    <property type="match status" value="1"/>
</dbReference>
<evidence type="ECO:0000256" key="6">
    <source>
        <dbReference type="ARBA" id="ARBA00022840"/>
    </source>
</evidence>
<proteinExistence type="inferred from homology"/>
<evidence type="ECO:0000256" key="2">
    <source>
        <dbReference type="ARBA" id="ARBA00011245"/>
    </source>
</evidence>
<dbReference type="Proteomes" id="UP000228689">
    <property type="component" value="Unassembled WGS sequence"/>
</dbReference>
<keyword evidence="5 12" id="KW-0547">Nucleotide-binding</keyword>
<evidence type="ECO:0000256" key="1">
    <source>
        <dbReference type="ARBA" id="ARBA00004496"/>
    </source>
</evidence>
<dbReference type="InterPro" id="IPR037118">
    <property type="entry name" value="Val-tRNA_synth_C_sf"/>
</dbReference>
<dbReference type="CDD" id="cd07962">
    <property type="entry name" value="Anticodon_Ia_Val"/>
    <property type="match status" value="1"/>
</dbReference>
<dbReference type="FunFam" id="1.10.287.380:FF:000001">
    <property type="entry name" value="Valine--tRNA ligase"/>
    <property type="match status" value="1"/>
</dbReference>
<dbReference type="Gene3D" id="3.90.740.10">
    <property type="entry name" value="Valyl/Leucyl/Isoleucyl-tRNA synthetase, editing domain"/>
    <property type="match status" value="1"/>
</dbReference>
<comment type="function">
    <text evidence="12">Catalyzes the attachment of valine to tRNA(Val). As ValRS can inadvertently accommodate and process structurally similar amino acids such as threonine, to avoid such errors, it has a 'posttransfer' editing activity that hydrolyzes mischarged Thr-tRNA(Val) in a tRNA-dependent manner.</text>
</comment>
<dbReference type="InterPro" id="IPR013078">
    <property type="entry name" value="His_Pase_superF_clade-1"/>
</dbReference>
<evidence type="ECO:0000313" key="19">
    <source>
        <dbReference type="Proteomes" id="UP000228689"/>
    </source>
</evidence>
<feature type="domain" description="Methionyl/Valyl/Leucyl/Isoleucyl-tRNA synthetase anticodon-binding" evidence="16">
    <location>
        <begin position="802"/>
        <end position="944"/>
    </location>
</feature>
<dbReference type="SUPFAM" id="SSF52374">
    <property type="entry name" value="Nucleotidylyl transferase"/>
    <property type="match status" value="1"/>
</dbReference>
<accession>A0A2M7RB76</accession>
<dbReference type="CDD" id="cd07067">
    <property type="entry name" value="HP_PGM_like"/>
    <property type="match status" value="1"/>
</dbReference>
<feature type="domain" description="Aminoacyl-tRNA synthetase class Ia" evidence="15">
    <location>
        <begin position="19"/>
        <end position="453"/>
    </location>
</feature>
<evidence type="ECO:0000256" key="12">
    <source>
        <dbReference type="HAMAP-Rule" id="MF_02004"/>
    </source>
</evidence>
<dbReference type="InterPro" id="IPR013155">
    <property type="entry name" value="M/V/L/I-tRNA-synth_anticd-bd"/>
</dbReference>
<feature type="binding site" evidence="14">
    <location>
        <begin position="454"/>
        <end position="461"/>
    </location>
    <ligand>
        <name>substrate</name>
    </ligand>
</feature>
<dbReference type="InterPro" id="IPR019499">
    <property type="entry name" value="Val-tRNA_synth_tRNA-bd"/>
</dbReference>
<keyword evidence="4 12" id="KW-0436">Ligase</keyword>
<dbReference type="GO" id="GO:0004832">
    <property type="term" value="F:valine-tRNA ligase activity"/>
    <property type="evidence" value="ECO:0007669"/>
    <property type="project" value="UniProtKB-UniRule"/>
</dbReference>
<dbReference type="PROSITE" id="PS00178">
    <property type="entry name" value="AA_TRNA_LIGASE_I"/>
    <property type="match status" value="1"/>
</dbReference>
<evidence type="ECO:0000256" key="5">
    <source>
        <dbReference type="ARBA" id="ARBA00022741"/>
    </source>
</evidence>
<dbReference type="SUPFAM" id="SSF47323">
    <property type="entry name" value="Anticodon-binding domain of a subclass of class I aminoacyl-tRNA synthetases"/>
    <property type="match status" value="1"/>
</dbReference>
<dbReference type="SUPFAM" id="SSF50677">
    <property type="entry name" value="ValRS/IleRS/LeuRS editing domain"/>
    <property type="match status" value="1"/>
</dbReference>
<dbReference type="Pfam" id="PF00133">
    <property type="entry name" value="tRNA-synt_1"/>
    <property type="match status" value="2"/>
</dbReference>
<dbReference type="InterPro" id="IPR029033">
    <property type="entry name" value="His_PPase_superfam"/>
</dbReference>
<comment type="subunit">
    <text evidence="2 12">Monomer.</text>
</comment>
<dbReference type="Gene3D" id="3.40.50.620">
    <property type="entry name" value="HUPs"/>
    <property type="match status" value="2"/>
</dbReference>
<feature type="binding site" evidence="14">
    <location>
        <position position="504"/>
    </location>
    <ligand>
        <name>substrate</name>
    </ligand>
</feature>